<dbReference type="Proteomes" id="UP000319160">
    <property type="component" value="Unassembled WGS sequence"/>
</dbReference>
<evidence type="ECO:0000259" key="1">
    <source>
        <dbReference type="Pfam" id="PF20150"/>
    </source>
</evidence>
<dbReference type="Pfam" id="PF20150">
    <property type="entry name" value="2EXR"/>
    <property type="match status" value="1"/>
</dbReference>
<gene>
    <name evidence="2" type="ORF">FHL15_000167</name>
</gene>
<dbReference type="InterPro" id="IPR045518">
    <property type="entry name" value="2EXR"/>
</dbReference>
<keyword evidence="3" id="KW-1185">Reference proteome</keyword>
<dbReference type="AlphaFoldDB" id="A0A553IF40"/>
<proteinExistence type="predicted"/>
<name>A0A553IF40_9PEZI</name>
<reference evidence="3" key="1">
    <citation type="submission" date="2019-06" db="EMBL/GenBank/DDBJ databases">
        <title>Draft genome sequence of the griseofulvin-producing fungus Xylaria cubensis strain G536.</title>
        <authorList>
            <person name="Mead M.E."/>
            <person name="Raja H.A."/>
            <person name="Steenwyk J.L."/>
            <person name="Knowles S.L."/>
            <person name="Oberlies N.H."/>
            <person name="Rokas A."/>
        </authorList>
    </citation>
    <scope>NUCLEOTIDE SEQUENCE [LARGE SCALE GENOMIC DNA]</scope>
    <source>
        <strain evidence="3">G536</strain>
    </source>
</reference>
<dbReference type="OrthoDB" id="3473305at2759"/>
<comment type="caution">
    <text evidence="2">The sequence shown here is derived from an EMBL/GenBank/DDBJ whole genome shotgun (WGS) entry which is preliminary data.</text>
</comment>
<dbReference type="EMBL" id="VFLP01000001">
    <property type="protein sequence ID" value="TRX98825.1"/>
    <property type="molecule type" value="Genomic_DNA"/>
</dbReference>
<sequence length="293" mass="33241">MEERQPPKTSEQLGHFNLFNSLPPELRQIVWAIFVDSLNDKSELLIHEPSHFLRPSHLTPAVYIGFPAIMHVNSEARSIAQKRVSFIYSPGAKCMVPVRSFRPELDVLYIPWEAWRSFFLLREFHYGNAWLSQLEHLAVDICLSTNLAAFFRQAQHIPSLRTLRLLVSSANSLFNPSSMLIIPGRIPRCALQPVLLDESRDEGCYEQADSHSTRLWALPSYLDHVNRNTLEAANAVWLAADPETWAVVERFVRGASKLVIEANVLTTFQYSQNGSGFVEMGEDNVTDLVLPVV</sequence>
<accession>A0A553IF40</accession>
<evidence type="ECO:0000313" key="2">
    <source>
        <dbReference type="EMBL" id="TRX98825.1"/>
    </source>
</evidence>
<evidence type="ECO:0000313" key="3">
    <source>
        <dbReference type="Proteomes" id="UP000319160"/>
    </source>
</evidence>
<organism evidence="2 3">
    <name type="scientific">Xylaria flabelliformis</name>
    <dbReference type="NCBI Taxonomy" id="2512241"/>
    <lineage>
        <taxon>Eukaryota</taxon>
        <taxon>Fungi</taxon>
        <taxon>Dikarya</taxon>
        <taxon>Ascomycota</taxon>
        <taxon>Pezizomycotina</taxon>
        <taxon>Sordariomycetes</taxon>
        <taxon>Xylariomycetidae</taxon>
        <taxon>Xylariales</taxon>
        <taxon>Xylariaceae</taxon>
        <taxon>Xylaria</taxon>
    </lineage>
</organism>
<protein>
    <recommendedName>
        <fullName evidence="1">2EXR domain-containing protein</fullName>
    </recommendedName>
</protein>
<feature type="domain" description="2EXR" evidence="1">
    <location>
        <begin position="16"/>
        <end position="108"/>
    </location>
</feature>